<gene>
    <name evidence="1" type="ORF">AEK19_MT0969</name>
</gene>
<sequence length="49" mass="5926">MMGFSLFSQRKLPPVHELTAHVLEQDNLQHFHFFGTRTCDLWRDKFILH</sequence>
<accession>A0A1Y0B172</accession>
<organism evidence="1">
    <name type="scientific">Utricularia reniformis</name>
    <dbReference type="NCBI Taxonomy" id="192314"/>
    <lineage>
        <taxon>Eukaryota</taxon>
        <taxon>Viridiplantae</taxon>
        <taxon>Streptophyta</taxon>
        <taxon>Embryophyta</taxon>
        <taxon>Tracheophyta</taxon>
        <taxon>Spermatophyta</taxon>
        <taxon>Magnoliopsida</taxon>
        <taxon>eudicotyledons</taxon>
        <taxon>Gunneridae</taxon>
        <taxon>Pentapetalae</taxon>
        <taxon>asterids</taxon>
        <taxon>lamiids</taxon>
        <taxon>Lamiales</taxon>
        <taxon>Lentibulariaceae</taxon>
        <taxon>Utricularia</taxon>
    </lineage>
</organism>
<proteinExistence type="predicted"/>
<protein>
    <submittedName>
        <fullName evidence="1">Uncharacterized protein</fullName>
    </submittedName>
</protein>
<dbReference type="EMBL" id="KY774314">
    <property type="protein sequence ID" value="ART31192.1"/>
    <property type="molecule type" value="Genomic_DNA"/>
</dbReference>
<reference evidence="1" key="1">
    <citation type="submission" date="2017-03" db="EMBL/GenBank/DDBJ databases">
        <title>The mitochondrial genome of the carnivorous plant Utricularia reniformis (Lentibulariaceae): structure, comparative analysis and evolutionary landmarks.</title>
        <authorList>
            <person name="Silva S.R."/>
            <person name="Alvarenga D.O."/>
            <person name="Michael T.P."/>
            <person name="Miranda V.F.O."/>
            <person name="Varani A.M."/>
        </authorList>
    </citation>
    <scope>NUCLEOTIDE SEQUENCE</scope>
</reference>
<dbReference type="AlphaFoldDB" id="A0A1Y0B172"/>
<evidence type="ECO:0000313" key="1">
    <source>
        <dbReference type="EMBL" id="ART31192.1"/>
    </source>
</evidence>
<name>A0A1Y0B172_9LAMI</name>
<keyword evidence="1" id="KW-0496">Mitochondrion</keyword>
<geneLocation type="mitochondrion" evidence="1"/>